<dbReference type="PROSITE" id="PS51752">
    <property type="entry name" value="JACALIN_LECTIN"/>
    <property type="match status" value="1"/>
</dbReference>
<dbReference type="Proteomes" id="UP000002279">
    <property type="component" value="Chromosome 4"/>
</dbReference>
<dbReference type="InterPro" id="IPR001229">
    <property type="entry name" value="Jacalin-like_lectin_dom"/>
</dbReference>
<dbReference type="InterPro" id="IPR052321">
    <property type="entry name" value="PolyBind_ProtTraffic"/>
</dbReference>
<keyword evidence="6" id="KW-1185">Reference proteome</keyword>
<dbReference type="InterPro" id="IPR036404">
    <property type="entry name" value="Jacalin-like_lectin_dom_sf"/>
</dbReference>
<gene>
    <name evidence="5" type="primary">LOC114811033</name>
</gene>
<organism evidence="5 6">
    <name type="scientific">Ornithorhynchus anatinus</name>
    <name type="common">Duckbill platypus</name>
    <dbReference type="NCBI Taxonomy" id="9258"/>
    <lineage>
        <taxon>Eukaryota</taxon>
        <taxon>Metazoa</taxon>
        <taxon>Chordata</taxon>
        <taxon>Craniata</taxon>
        <taxon>Vertebrata</taxon>
        <taxon>Euteleostomi</taxon>
        <taxon>Mammalia</taxon>
        <taxon>Monotremata</taxon>
        <taxon>Ornithorhynchidae</taxon>
        <taxon>Ornithorhynchus</taxon>
    </lineage>
</organism>
<feature type="domain" description="Jacalin-type lectin" evidence="4">
    <location>
        <begin position="82"/>
        <end position="219"/>
    </location>
</feature>
<name>A0A6I8NG24_ORNAN</name>
<dbReference type="SUPFAM" id="SSF51101">
    <property type="entry name" value="Mannose-binding lectins"/>
    <property type="match status" value="1"/>
</dbReference>
<reference evidence="5" key="2">
    <citation type="submission" date="2025-08" db="UniProtKB">
        <authorList>
            <consortium name="Ensembl"/>
        </authorList>
    </citation>
    <scope>IDENTIFICATION</scope>
    <source>
        <strain evidence="5">Glennie</strain>
    </source>
</reference>
<dbReference type="Pfam" id="PF01419">
    <property type="entry name" value="Jacalin"/>
    <property type="match status" value="1"/>
</dbReference>
<dbReference type="GeneTree" id="ENSGT00940000164478"/>
<dbReference type="PANTHER" id="PTHR33589:SF5">
    <property type="entry name" value="JACALIN-TYPE LECTIN DOMAIN-CONTAINING PROTEIN"/>
    <property type="match status" value="1"/>
</dbReference>
<evidence type="ECO:0000259" key="4">
    <source>
        <dbReference type="PROSITE" id="PS51752"/>
    </source>
</evidence>
<dbReference type="InParanoid" id="A0A6I8NG24"/>
<evidence type="ECO:0000256" key="2">
    <source>
        <dbReference type="ARBA" id="ARBA00022734"/>
    </source>
</evidence>
<evidence type="ECO:0000313" key="6">
    <source>
        <dbReference type="Proteomes" id="UP000002279"/>
    </source>
</evidence>
<accession>A0A6I8NG24</accession>
<sequence>MARESGLLCSAEKGTVSNHEDPGDSWISGPIQRKRGPRGAPGCLSSPTAPLCPLQMMPSLIISVLALLGSTASLHLGGEPRTSSSGEFGAGVGTSFSLVTYHQRGKITGFRIRERPGRIIRGIQFQFEHSWSSYYGYEGDVIHEVLLDPEEVITQVSGKHHYFICQLIFGTNLGRQFYVGQPLGTSFNAQPLSAEGHLLYVSGHHDSMGLTGLCFHWEEPRKL</sequence>
<keyword evidence="2" id="KW-0430">Lectin</keyword>
<dbReference type="Ensembl" id="ENSOANT00000057053.1">
    <property type="protein sequence ID" value="ENSOANP00000039679.1"/>
    <property type="gene ID" value="ENSOANG00000037081.1"/>
</dbReference>
<dbReference type="SMART" id="SM00915">
    <property type="entry name" value="Jacalin"/>
    <property type="match status" value="1"/>
</dbReference>
<reference evidence="5 6" key="1">
    <citation type="journal article" date="2008" name="Nature">
        <title>Genome analysis of the platypus reveals unique signatures of evolution.</title>
        <authorList>
            <person name="Warren W.C."/>
            <person name="Hillier L.W."/>
            <person name="Marshall Graves J.A."/>
            <person name="Birney E."/>
            <person name="Ponting C.P."/>
            <person name="Grutzner F."/>
            <person name="Belov K."/>
            <person name="Miller W."/>
            <person name="Clarke L."/>
            <person name="Chinwalla A.T."/>
            <person name="Yang S.P."/>
            <person name="Heger A."/>
            <person name="Locke D.P."/>
            <person name="Miethke P."/>
            <person name="Waters P.D."/>
            <person name="Veyrunes F."/>
            <person name="Fulton L."/>
            <person name="Fulton B."/>
            <person name="Graves T."/>
            <person name="Wallis J."/>
            <person name="Puente X.S."/>
            <person name="Lopez-Otin C."/>
            <person name="Ordonez G.R."/>
            <person name="Eichler E.E."/>
            <person name="Chen L."/>
            <person name="Cheng Z."/>
            <person name="Deakin J.E."/>
            <person name="Alsop A."/>
            <person name="Thompson K."/>
            <person name="Kirby P."/>
            <person name="Papenfuss A.T."/>
            <person name="Wakefield M.J."/>
            <person name="Olender T."/>
            <person name="Lancet D."/>
            <person name="Huttley G.A."/>
            <person name="Smit A.F."/>
            <person name="Pask A."/>
            <person name="Temple-Smith P."/>
            <person name="Batzer M.A."/>
            <person name="Walker J.A."/>
            <person name="Konkel M.K."/>
            <person name="Harris R.S."/>
            <person name="Whittington C.M."/>
            <person name="Wong E.S."/>
            <person name="Gemmell N.J."/>
            <person name="Buschiazzo E."/>
            <person name="Vargas Jentzsch I.M."/>
            <person name="Merkel A."/>
            <person name="Schmitz J."/>
            <person name="Zemann A."/>
            <person name="Churakov G."/>
            <person name="Kriegs J.O."/>
            <person name="Brosius J."/>
            <person name="Murchison E.P."/>
            <person name="Sachidanandam R."/>
            <person name="Smith C."/>
            <person name="Hannon G.J."/>
            <person name="Tsend-Ayush E."/>
            <person name="McMillan D."/>
            <person name="Attenborough R."/>
            <person name="Rens W."/>
            <person name="Ferguson-Smith M."/>
            <person name="Lefevre C.M."/>
            <person name="Sharp J.A."/>
            <person name="Nicholas K.R."/>
            <person name="Ray D.A."/>
            <person name="Kube M."/>
            <person name="Reinhardt R."/>
            <person name="Pringle T.H."/>
            <person name="Taylor J."/>
            <person name="Jones R.C."/>
            <person name="Nixon B."/>
            <person name="Dacheux J.L."/>
            <person name="Niwa H."/>
            <person name="Sekita Y."/>
            <person name="Huang X."/>
            <person name="Stark A."/>
            <person name="Kheradpour P."/>
            <person name="Kellis M."/>
            <person name="Flicek P."/>
            <person name="Chen Y."/>
            <person name="Webber C."/>
            <person name="Hardison R."/>
            <person name="Nelson J."/>
            <person name="Hallsworth-Pepin K."/>
            <person name="Delehaunty K."/>
            <person name="Markovic C."/>
            <person name="Minx P."/>
            <person name="Feng Y."/>
            <person name="Kremitzki C."/>
            <person name="Mitreva M."/>
            <person name="Glasscock J."/>
            <person name="Wylie T."/>
            <person name="Wohldmann P."/>
            <person name="Thiru P."/>
            <person name="Nhan M.N."/>
            <person name="Pohl C.S."/>
            <person name="Smith S.M."/>
            <person name="Hou S."/>
            <person name="Nefedov M."/>
            <person name="de Jong P.J."/>
            <person name="Renfree M.B."/>
            <person name="Mardis E.R."/>
            <person name="Wilson R.K."/>
        </authorList>
    </citation>
    <scope>NUCLEOTIDE SEQUENCE [LARGE SCALE GENOMIC DNA]</scope>
    <source>
        <strain evidence="5 6">Glennie</strain>
    </source>
</reference>
<feature type="region of interest" description="Disordered" evidence="3">
    <location>
        <begin position="1"/>
        <end position="42"/>
    </location>
</feature>
<dbReference type="AlphaFoldDB" id="A0A6I8NG24"/>
<proteinExistence type="predicted"/>
<dbReference type="GO" id="GO:0030246">
    <property type="term" value="F:carbohydrate binding"/>
    <property type="evidence" value="ECO:0007669"/>
    <property type="project" value="UniProtKB-KW"/>
</dbReference>
<reference evidence="5" key="3">
    <citation type="submission" date="2025-09" db="UniProtKB">
        <authorList>
            <consortium name="Ensembl"/>
        </authorList>
    </citation>
    <scope>IDENTIFICATION</scope>
    <source>
        <strain evidence="5">Glennie</strain>
    </source>
</reference>
<dbReference type="Gene3D" id="2.100.10.30">
    <property type="entry name" value="Jacalin-like lectin domain"/>
    <property type="match status" value="1"/>
</dbReference>
<evidence type="ECO:0000313" key="5">
    <source>
        <dbReference type="Ensembl" id="ENSOANP00000039679.1"/>
    </source>
</evidence>
<dbReference type="PANTHER" id="PTHR33589">
    <property type="entry name" value="OS11G0524900 PROTEIN"/>
    <property type="match status" value="1"/>
</dbReference>
<protein>
    <recommendedName>
        <fullName evidence="4">Jacalin-type lectin domain-containing protein</fullName>
    </recommendedName>
</protein>
<evidence type="ECO:0000256" key="1">
    <source>
        <dbReference type="ARBA" id="ARBA00022729"/>
    </source>
</evidence>
<evidence type="ECO:0000256" key="3">
    <source>
        <dbReference type="SAM" id="MobiDB-lite"/>
    </source>
</evidence>
<keyword evidence="1" id="KW-0732">Signal</keyword>